<evidence type="ECO:0000313" key="3">
    <source>
        <dbReference type="Proteomes" id="UP001219585"/>
    </source>
</evidence>
<dbReference type="RefSeq" id="WP_274796879.1">
    <property type="nucleotide sequence ID" value="NZ_CP113527.1"/>
</dbReference>
<sequence>MRLVDIMNQLPSLHGFTHMTKVNKGYSPDDKYLITVGETRYFVRLSDLVHHEKRQKEFTLLQDLAKQGVHTHKAIDYTVLREANLSAMVVSFLEGSPADETIHQLSDSEQYQLGLAAGKQLSAIHRVNPPQNMNWEASQRKKFFTYFKAYQQDSYHLPQETKLVSFIDAHLPLLKHRPITLLHDDFHLGHIICKDQTFNGIIDFNGFDVGDPYHDFYNLALFSRRHSIPFCIGQINGYFPSAPDETFWQLYALYAAMTVFSTIVWTRQYDPPSFDDALERIQLILQDHDHFSWTKPIWYTDDYPLPNNANIF</sequence>
<dbReference type="InterPro" id="IPR002575">
    <property type="entry name" value="Aminoglycoside_PTrfase"/>
</dbReference>
<dbReference type="Gene3D" id="3.90.1200.10">
    <property type="match status" value="1"/>
</dbReference>
<dbReference type="Pfam" id="PF01636">
    <property type="entry name" value="APH"/>
    <property type="match status" value="1"/>
</dbReference>
<proteinExistence type="predicted"/>
<evidence type="ECO:0000313" key="2">
    <source>
        <dbReference type="EMBL" id="WDV08671.1"/>
    </source>
</evidence>
<organism evidence="2 3">
    <name type="scientific">Lysinibacillus irui</name>
    <dbReference type="NCBI Taxonomy" id="2998077"/>
    <lineage>
        <taxon>Bacteria</taxon>
        <taxon>Bacillati</taxon>
        <taxon>Bacillota</taxon>
        <taxon>Bacilli</taxon>
        <taxon>Bacillales</taxon>
        <taxon>Bacillaceae</taxon>
        <taxon>Lysinibacillus</taxon>
    </lineage>
</organism>
<name>A0AAJ5RML8_9BACI</name>
<dbReference type="InterPro" id="IPR011009">
    <property type="entry name" value="Kinase-like_dom_sf"/>
</dbReference>
<reference evidence="2" key="1">
    <citation type="submission" date="2022-11" db="EMBL/GenBank/DDBJ databases">
        <title>Lysinibacillus irui.</title>
        <authorList>
            <person name="Akintayo S.O."/>
        </authorList>
    </citation>
    <scope>NUCLEOTIDE SEQUENCE</scope>
    <source>
        <strain evidence="2">IRB4-01</strain>
    </source>
</reference>
<dbReference type="AlphaFoldDB" id="A0AAJ5RML8"/>
<dbReference type="SUPFAM" id="SSF56112">
    <property type="entry name" value="Protein kinase-like (PK-like)"/>
    <property type="match status" value="1"/>
</dbReference>
<dbReference type="Proteomes" id="UP001219585">
    <property type="component" value="Chromosome"/>
</dbReference>
<dbReference type="EMBL" id="CP113527">
    <property type="protein sequence ID" value="WDV08671.1"/>
    <property type="molecule type" value="Genomic_DNA"/>
</dbReference>
<evidence type="ECO:0000259" key="1">
    <source>
        <dbReference type="Pfam" id="PF01636"/>
    </source>
</evidence>
<protein>
    <submittedName>
        <fullName evidence="2">Phosphotransferase</fullName>
    </submittedName>
</protein>
<dbReference type="PANTHER" id="PTHR41283:SF1">
    <property type="entry name" value="AMINOGLYCOSIDE PHOSPHOTRANSFERASE DOMAIN-CONTAINING PROTEIN"/>
    <property type="match status" value="1"/>
</dbReference>
<accession>A0AAJ5RML8</accession>
<dbReference type="PANTHER" id="PTHR41283">
    <property type="entry name" value="AMINOGLYCOSIDE PHOSPHOTRANSFERASE"/>
    <property type="match status" value="1"/>
</dbReference>
<gene>
    <name evidence="2" type="ORF">OU989_09405</name>
</gene>
<dbReference type="KEGG" id="liu:OU989_09405"/>
<feature type="domain" description="Aminoglycoside phosphotransferase" evidence="1">
    <location>
        <begin position="20"/>
        <end position="244"/>
    </location>
</feature>